<evidence type="ECO:0000256" key="12">
    <source>
        <dbReference type="ARBA" id="ARBA00022443"/>
    </source>
</evidence>
<evidence type="ECO:0000256" key="25">
    <source>
        <dbReference type="ARBA" id="ARBA00022842"/>
    </source>
</evidence>
<dbReference type="PROSITE" id="PS50011">
    <property type="entry name" value="PROTEIN_KINASE_DOM"/>
    <property type="match status" value="1"/>
</dbReference>
<keyword evidence="30" id="KW-0168">Coated pit</keyword>
<evidence type="ECO:0000256" key="28">
    <source>
        <dbReference type="ARBA" id="ARBA00023136"/>
    </source>
</evidence>
<keyword evidence="18" id="KW-0254">Endocytosis</keyword>
<dbReference type="Pfam" id="PF07714">
    <property type="entry name" value="PK_Tyr_Ser-Thr"/>
    <property type="match status" value="1"/>
</dbReference>
<dbReference type="Gene3D" id="1.10.510.10">
    <property type="entry name" value="Transferase(Phosphotransferase) domain 1"/>
    <property type="match status" value="1"/>
</dbReference>
<keyword evidence="14" id="KW-0488">Methylation</keyword>
<dbReference type="Pfam" id="PF14604">
    <property type="entry name" value="SH3_9"/>
    <property type="match status" value="1"/>
</dbReference>
<evidence type="ECO:0000313" key="46">
    <source>
        <dbReference type="EMBL" id="TWW72894.1"/>
    </source>
</evidence>
<keyword evidence="13" id="KW-1003">Cell membrane</keyword>
<dbReference type="EC" id="2.7.11.1" evidence="11"/>
<keyword evidence="26" id="KW-0832">Ubl conjugation</keyword>
<keyword evidence="23 46" id="KW-0418">Kinase</keyword>
<comment type="catalytic activity">
    <reaction evidence="33">
        <text>L-threonyl-[protein] + ATP = O-phospho-L-threonyl-[protein] + ADP + H(+)</text>
        <dbReference type="Rhea" id="RHEA:46608"/>
        <dbReference type="Rhea" id="RHEA-COMP:11060"/>
        <dbReference type="Rhea" id="RHEA-COMP:11605"/>
        <dbReference type="ChEBI" id="CHEBI:15378"/>
        <dbReference type="ChEBI" id="CHEBI:30013"/>
        <dbReference type="ChEBI" id="CHEBI:30616"/>
        <dbReference type="ChEBI" id="CHEBI:61977"/>
        <dbReference type="ChEBI" id="CHEBI:456216"/>
        <dbReference type="EC" id="2.7.11.1"/>
    </reaction>
</comment>
<evidence type="ECO:0000259" key="44">
    <source>
        <dbReference type="PROSITE" id="PS50011"/>
    </source>
</evidence>
<evidence type="ECO:0000256" key="11">
    <source>
        <dbReference type="ARBA" id="ARBA00012513"/>
    </source>
</evidence>
<keyword evidence="28" id="KW-0472">Membrane</keyword>
<dbReference type="CDD" id="cd14274">
    <property type="entry name" value="UBA_ACK1"/>
    <property type="match status" value="1"/>
</dbReference>
<comment type="caution">
    <text evidence="46">The sequence shown here is derived from an EMBL/GenBank/DDBJ whole genome shotgun (WGS) entry which is preliminary data.</text>
</comment>
<evidence type="ECO:0000256" key="23">
    <source>
        <dbReference type="ARBA" id="ARBA00022777"/>
    </source>
</evidence>
<feature type="binding site" evidence="39">
    <location>
        <begin position="200"/>
        <end position="208"/>
    </location>
    <ligand>
        <name>ATP</name>
        <dbReference type="ChEBI" id="CHEBI:30616"/>
    </ligand>
</feature>
<dbReference type="InterPro" id="IPR055175">
    <property type="entry name" value="ACK/TNK-like_SAM"/>
</dbReference>
<evidence type="ECO:0000256" key="4">
    <source>
        <dbReference type="ARBA" id="ARBA00004177"/>
    </source>
</evidence>
<feature type="compositionally biased region" description="Polar residues" evidence="42">
    <location>
        <begin position="148"/>
        <end position="157"/>
    </location>
</feature>
<dbReference type="GO" id="GO:0004715">
    <property type="term" value="F:non-membrane spanning protein tyrosine kinase activity"/>
    <property type="evidence" value="ECO:0007669"/>
    <property type="project" value="UniProtKB-EC"/>
</dbReference>
<dbReference type="InterPro" id="IPR037085">
    <property type="entry name" value="Cdc42-bd-like_dom_sf"/>
</dbReference>
<evidence type="ECO:0000256" key="24">
    <source>
        <dbReference type="ARBA" id="ARBA00022840"/>
    </source>
</evidence>
<dbReference type="InterPro" id="IPR036028">
    <property type="entry name" value="SH3-like_dom_sf"/>
</dbReference>
<evidence type="ECO:0000256" key="41">
    <source>
        <dbReference type="PROSITE-ProRule" id="PRU10141"/>
    </source>
</evidence>
<dbReference type="InterPro" id="IPR001245">
    <property type="entry name" value="Ser-Thr/Tyr_kinase_cat_dom"/>
</dbReference>
<dbReference type="SMART" id="SM00219">
    <property type="entry name" value="TyrKc"/>
    <property type="match status" value="1"/>
</dbReference>
<dbReference type="PANTHER" id="PTHR14254">
    <property type="entry name" value="GENE 33 POLYPEPTIDE"/>
    <property type="match status" value="1"/>
</dbReference>
<dbReference type="InterPro" id="IPR030220">
    <property type="entry name" value="Ack1_UBA_dom"/>
</dbReference>
<dbReference type="GO" id="GO:0005886">
    <property type="term" value="C:plasma membrane"/>
    <property type="evidence" value="ECO:0007669"/>
    <property type="project" value="UniProtKB-SubCell"/>
</dbReference>
<evidence type="ECO:0000256" key="31">
    <source>
        <dbReference type="ARBA" id="ARBA00023242"/>
    </source>
</evidence>
<dbReference type="GO" id="GO:0046872">
    <property type="term" value="F:metal ion binding"/>
    <property type="evidence" value="ECO:0007669"/>
    <property type="project" value="UniProtKB-KW"/>
</dbReference>
<keyword evidence="12 40" id="KW-0728">SH3 domain</keyword>
<accession>A0A5C6NZC9</accession>
<dbReference type="GO" id="GO:0007165">
    <property type="term" value="P:signal transduction"/>
    <property type="evidence" value="ECO:0007669"/>
    <property type="project" value="InterPro"/>
</dbReference>
<evidence type="ECO:0000256" key="27">
    <source>
        <dbReference type="ARBA" id="ARBA00022949"/>
    </source>
</evidence>
<feature type="compositionally biased region" description="Pro residues" evidence="42">
    <location>
        <begin position="875"/>
        <end position="885"/>
    </location>
</feature>
<organism evidence="46 47">
    <name type="scientific">Takifugu flavidus</name>
    <name type="common">sansaifugu</name>
    <dbReference type="NCBI Taxonomy" id="433684"/>
    <lineage>
        <taxon>Eukaryota</taxon>
        <taxon>Metazoa</taxon>
        <taxon>Chordata</taxon>
        <taxon>Craniata</taxon>
        <taxon>Vertebrata</taxon>
        <taxon>Euteleostomi</taxon>
        <taxon>Actinopterygii</taxon>
        <taxon>Neopterygii</taxon>
        <taxon>Teleostei</taxon>
        <taxon>Neoteleostei</taxon>
        <taxon>Acanthomorphata</taxon>
        <taxon>Eupercaria</taxon>
        <taxon>Tetraodontiformes</taxon>
        <taxon>Tetradontoidea</taxon>
        <taxon>Tetraodontidae</taxon>
        <taxon>Takifugu</taxon>
    </lineage>
</organism>
<keyword evidence="24 39" id="KW-0067">ATP-binding</keyword>
<dbReference type="InterPro" id="IPR000719">
    <property type="entry name" value="Prot_kinase_dom"/>
</dbReference>
<dbReference type="InterPro" id="IPR020635">
    <property type="entry name" value="Tyr_kinase_cat_dom"/>
</dbReference>
<dbReference type="SUPFAM" id="SSF56112">
    <property type="entry name" value="Protein kinase-like (PK-like)"/>
    <property type="match status" value="1"/>
</dbReference>
<evidence type="ECO:0000256" key="22">
    <source>
        <dbReference type="ARBA" id="ARBA00022753"/>
    </source>
</evidence>
<dbReference type="GO" id="GO:0005524">
    <property type="term" value="F:ATP binding"/>
    <property type="evidence" value="ECO:0007669"/>
    <property type="project" value="UniProtKB-UniRule"/>
</dbReference>
<evidence type="ECO:0000256" key="17">
    <source>
        <dbReference type="ARBA" id="ARBA00022553"/>
    </source>
</evidence>
<evidence type="ECO:0000256" key="1">
    <source>
        <dbReference type="ARBA" id="ARBA00001946"/>
    </source>
</evidence>
<dbReference type="InterPro" id="IPR001452">
    <property type="entry name" value="SH3_domain"/>
</dbReference>
<dbReference type="GO" id="GO:0005829">
    <property type="term" value="C:cytosol"/>
    <property type="evidence" value="ECO:0007669"/>
    <property type="project" value="UniProtKB-SubCell"/>
</dbReference>
<evidence type="ECO:0000256" key="8">
    <source>
        <dbReference type="ARBA" id="ARBA00004536"/>
    </source>
</evidence>
<name>A0A5C6NZC9_9TELE</name>
<evidence type="ECO:0000256" key="36">
    <source>
        <dbReference type="ARBA" id="ARBA00072244"/>
    </source>
</evidence>
<dbReference type="FunFam" id="3.30.200.20:FF:000107">
    <property type="entry name" value="Putative activated CDC42 kinase 1"/>
    <property type="match status" value="1"/>
</dbReference>
<dbReference type="InterPro" id="IPR015116">
    <property type="entry name" value="Cdc42-bd-like"/>
</dbReference>
<dbReference type="PANTHER" id="PTHR14254:SF6">
    <property type="entry name" value="NON-SPECIFIC PROTEIN-TYROSINE KINASE"/>
    <property type="match status" value="1"/>
</dbReference>
<evidence type="ECO:0000256" key="26">
    <source>
        <dbReference type="ARBA" id="ARBA00022843"/>
    </source>
</evidence>
<evidence type="ECO:0000256" key="15">
    <source>
        <dbReference type="ARBA" id="ARBA00022490"/>
    </source>
</evidence>
<keyword evidence="20" id="KW-0479">Metal-binding</keyword>
<feature type="region of interest" description="Disordered" evidence="42">
    <location>
        <begin position="843"/>
        <end position="949"/>
    </location>
</feature>
<sequence length="1208" mass="134240">MRRFNKLKKSFPFLANFHVYRKLGGSMQCEEGTDWLLELLLEVQLQQYFLRIRDDLNVTRLSHFDYVKNEDLEKIGMGRPGQRRLWEAVKRRKAMCKRKSWMSKPRVRRRRSLDTFFTRGPRVQEPVTFEPDPAVFSGKRPDGGDFPQQGQPTSSFRKASPPPEGVPALQLGGGGALLDGQHQALTCLIPEKDLTLFEKLGDGSFGVVKRGEWLTPTGKVLNVAVKCLKTDVLSQPDALEDFICEVNAMHSLDHQNLIRLYGVVLTHPMKMVTELAPLGSLLERLRCVRPQGPVLIHTLCQYAVQVSCGMAYLEQRRFIHRDLAARNILLASAHKIKIGDFGLMRALPNNHEHYVMQEHRKVPFAWCAPESLKTRTFSHATDTWMFGVTLWEMFTHGQEPWLGLNGSQILHKIDKEGERLPKPEDCPQDIYNVMLQCWAQKPDDRPTFVALREFLLETMPTDMCALEDFDEPDKLHIQLNDVITIIEGRAENYWWRGQNKRTLKVGQFPRNVVTSVAGLSAHDISRPLKNSFIHTGHGDSNPRRCWGFPDRIDDLYLGNPMDPPDVTGVDLGDARPTQLPGRAKKEPPPRPPQPAVLIKSKSASPQQLLAHRSCPLCSLLVPLLKGLCYDPVHEDDDLNVAALKRLSLKKSASVKGLKLKPAAWVSASKQGSGRTTGSCCTPSSDMSLIDFGEENPPPTPSPVVEIRTPSISKLLLEAENLLDRTPPQSPCSSLPRPLHPTPVVDWDARPLPPPPAYDDVAQDEEDMEVCSINSVEPLGEIKGSEQSSSEGDVRLPCGTERAVLEDNLFLPSRHNQGLSTSFSQSAEIFQELQQECMRRLNVPTGGATHVNPPSQTLHTPDGHQESVLSNEDRPQIPPRVPLPPRPVKRGEYAAARWSRDLSLTPADPTEDASDSAQDQPPQVPPRDPLSQPGSRTPSPRGPVVGSPHQRVYSVSPTAMQAPATTYGSYLSSSPGKLMPTTHSFASDPKYAAPKVIQAQGKEAPSRGPCILPIVRDGRKVSNTHYYLLPERPPYLDRYDHFFREAENLPLGEEKPGRQANTATVRPMVVSGPAQHAELKANFSSNNNSSLGGPRSGMKTSVSLPRVCSDGPMAPASCGGTDGGVNSADRVRMVQEAVHGVTLEECQAALQNHSWNVQKATHYLKVEQLFCLGLRSRSECLKLLETCDWNLEVASTQMLDSYGSTTRQR</sequence>
<keyword evidence="32" id="KW-0968">Cytoplasmic vesicle</keyword>
<evidence type="ECO:0000256" key="5">
    <source>
        <dbReference type="ARBA" id="ARBA00004180"/>
    </source>
</evidence>
<dbReference type="GO" id="GO:0004712">
    <property type="term" value="F:protein serine/threonine/tyrosine kinase activity"/>
    <property type="evidence" value="ECO:0007669"/>
    <property type="project" value="InterPro"/>
</dbReference>
<dbReference type="InterPro" id="IPR017441">
    <property type="entry name" value="Protein_kinase_ATP_BS"/>
</dbReference>
<evidence type="ECO:0000256" key="20">
    <source>
        <dbReference type="ARBA" id="ARBA00022723"/>
    </source>
</evidence>
<evidence type="ECO:0000256" key="38">
    <source>
        <dbReference type="PIRSR" id="PIRSR630220-1"/>
    </source>
</evidence>
<dbReference type="Pfam" id="PF09027">
    <property type="entry name" value="GTPase_binding"/>
    <property type="match status" value="1"/>
</dbReference>
<evidence type="ECO:0000256" key="19">
    <source>
        <dbReference type="ARBA" id="ARBA00022679"/>
    </source>
</evidence>
<dbReference type="InterPro" id="IPR015940">
    <property type="entry name" value="UBA"/>
</dbReference>
<evidence type="ECO:0000256" key="42">
    <source>
        <dbReference type="SAM" id="MobiDB-lite"/>
    </source>
</evidence>
<feature type="region of interest" description="Disordered" evidence="42">
    <location>
        <begin position="563"/>
        <end position="595"/>
    </location>
</feature>
<evidence type="ECO:0000256" key="34">
    <source>
        <dbReference type="ARBA" id="ARBA00048679"/>
    </source>
</evidence>
<dbReference type="PROSITE" id="PS00107">
    <property type="entry name" value="PROTEIN_KINASE_ATP"/>
    <property type="match status" value="1"/>
</dbReference>
<dbReference type="GO" id="GO:0042059">
    <property type="term" value="P:negative regulation of epidermal growth factor receptor signaling pathway"/>
    <property type="evidence" value="ECO:0007669"/>
    <property type="project" value="TreeGrafter"/>
</dbReference>
<dbReference type="Gene3D" id="3.30.200.20">
    <property type="entry name" value="Phosphorylase Kinase, domain 1"/>
    <property type="match status" value="1"/>
</dbReference>
<evidence type="ECO:0000256" key="40">
    <source>
        <dbReference type="PROSITE-ProRule" id="PRU00192"/>
    </source>
</evidence>
<dbReference type="CDD" id="cd05040">
    <property type="entry name" value="PTKc_Ack_like"/>
    <property type="match status" value="1"/>
</dbReference>
<dbReference type="GO" id="GO:0004674">
    <property type="term" value="F:protein serine/threonine kinase activity"/>
    <property type="evidence" value="ECO:0007669"/>
    <property type="project" value="UniProtKB-KW"/>
</dbReference>
<dbReference type="CDD" id="cd14328">
    <property type="entry name" value="UBA_TNK1"/>
    <property type="match status" value="1"/>
</dbReference>
<dbReference type="GO" id="GO:0030659">
    <property type="term" value="C:cytoplasmic vesicle membrane"/>
    <property type="evidence" value="ECO:0007669"/>
    <property type="project" value="UniProtKB-SubCell"/>
</dbReference>
<keyword evidence="31" id="KW-0539">Nucleus</keyword>
<dbReference type="CDD" id="cd00174">
    <property type="entry name" value="SH3"/>
    <property type="match status" value="1"/>
</dbReference>
<dbReference type="GO" id="GO:0006897">
    <property type="term" value="P:endocytosis"/>
    <property type="evidence" value="ECO:0007669"/>
    <property type="project" value="UniProtKB-KW"/>
</dbReference>
<dbReference type="GO" id="GO:0005768">
    <property type="term" value="C:endosome"/>
    <property type="evidence" value="ECO:0007669"/>
    <property type="project" value="UniProtKB-SubCell"/>
</dbReference>
<dbReference type="Pfam" id="PF11555">
    <property type="entry name" value="Inhibitor_Mig-6"/>
    <property type="match status" value="1"/>
</dbReference>
<keyword evidence="25" id="KW-0460">Magnesium</keyword>
<evidence type="ECO:0000256" key="3">
    <source>
        <dbReference type="ARBA" id="ARBA00004132"/>
    </source>
</evidence>
<dbReference type="GO" id="GO:0005634">
    <property type="term" value="C:nucleus"/>
    <property type="evidence" value="ECO:0007669"/>
    <property type="project" value="UniProtKB-SubCell"/>
</dbReference>
<dbReference type="GO" id="GO:0005912">
    <property type="term" value="C:adherens junction"/>
    <property type="evidence" value="ECO:0007669"/>
    <property type="project" value="UniProtKB-SubCell"/>
</dbReference>
<dbReference type="FunFam" id="1.10.510.10:FF:000080">
    <property type="entry name" value="Putative activated CDC42 kinase 1"/>
    <property type="match status" value="1"/>
</dbReference>
<keyword evidence="47" id="KW-1185">Reference proteome</keyword>
<dbReference type="Pfam" id="PF22931">
    <property type="entry name" value="SAM_TNK"/>
    <property type="match status" value="1"/>
</dbReference>
<dbReference type="InterPro" id="IPR049587">
    <property type="entry name" value="TNK-like_SAM"/>
</dbReference>
<dbReference type="GO" id="GO:0005905">
    <property type="term" value="C:clathrin-coated pit"/>
    <property type="evidence" value="ECO:0007669"/>
    <property type="project" value="UniProtKB-SubCell"/>
</dbReference>
<comment type="cofactor">
    <cofactor evidence="1">
        <name>Mg(2+)</name>
        <dbReference type="ChEBI" id="CHEBI:18420"/>
    </cofactor>
</comment>
<evidence type="ECO:0000259" key="43">
    <source>
        <dbReference type="PROSITE" id="PS50002"/>
    </source>
</evidence>
<feature type="binding site" evidence="39 41">
    <location>
        <position position="226"/>
    </location>
    <ligand>
        <name>ATP</name>
        <dbReference type="ChEBI" id="CHEBI:30616"/>
    </ligand>
</feature>
<dbReference type="AlphaFoldDB" id="A0A5C6NZC9"/>
<dbReference type="InterPro" id="IPR052112">
    <property type="entry name" value="EGFR_SigReg_Kinase"/>
</dbReference>
<evidence type="ECO:0000256" key="39">
    <source>
        <dbReference type="PIRSR" id="PIRSR630220-2"/>
    </source>
</evidence>
<evidence type="ECO:0000256" key="2">
    <source>
        <dbReference type="ARBA" id="ARBA00004123"/>
    </source>
</evidence>
<evidence type="ECO:0000313" key="47">
    <source>
        <dbReference type="Proteomes" id="UP000324091"/>
    </source>
</evidence>
<dbReference type="PROSITE" id="PS00109">
    <property type="entry name" value="PROTEIN_KINASE_TYR"/>
    <property type="match status" value="1"/>
</dbReference>
<feature type="domain" description="Protein kinase" evidence="44">
    <location>
        <begin position="194"/>
        <end position="455"/>
    </location>
</feature>
<dbReference type="PRINTS" id="PR00109">
    <property type="entry name" value="TYRKINASE"/>
</dbReference>
<keyword evidence="29" id="KW-0829">Tyrosine-protein kinase</keyword>
<dbReference type="Gene3D" id="1.10.8.10">
    <property type="entry name" value="DNA helicase RuvA subunit, C-terminal domain"/>
    <property type="match status" value="1"/>
</dbReference>
<evidence type="ECO:0000256" key="14">
    <source>
        <dbReference type="ARBA" id="ARBA00022481"/>
    </source>
</evidence>
<evidence type="ECO:0000256" key="13">
    <source>
        <dbReference type="ARBA" id="ARBA00022475"/>
    </source>
</evidence>
<comment type="similarity">
    <text evidence="35">Belongs to the protein kinase superfamily. Tyr protein kinase family.</text>
</comment>
<keyword evidence="16" id="KW-0723">Serine/threonine-protein kinase</keyword>
<dbReference type="Proteomes" id="UP000324091">
    <property type="component" value="Chromosome 15"/>
</dbReference>
<evidence type="ECO:0000256" key="9">
    <source>
        <dbReference type="ARBA" id="ARBA00004600"/>
    </source>
</evidence>
<keyword evidence="22" id="KW-0967">Endosome</keyword>
<evidence type="ECO:0000256" key="37">
    <source>
        <dbReference type="ARBA" id="ARBA00077194"/>
    </source>
</evidence>
<evidence type="ECO:0000256" key="33">
    <source>
        <dbReference type="ARBA" id="ARBA00047899"/>
    </source>
</evidence>
<feature type="domain" description="UBA" evidence="45">
    <location>
        <begin position="1155"/>
        <end position="1200"/>
    </location>
</feature>
<dbReference type="Gene3D" id="4.10.680.10">
    <property type="entry name" value="Cdc42-like binding domain"/>
    <property type="match status" value="1"/>
</dbReference>
<dbReference type="CDD" id="cd09539">
    <property type="entry name" value="SAM_TNK-like"/>
    <property type="match status" value="1"/>
</dbReference>
<evidence type="ECO:0000256" key="6">
    <source>
        <dbReference type="ARBA" id="ARBA00004236"/>
    </source>
</evidence>
<evidence type="ECO:0000256" key="21">
    <source>
        <dbReference type="ARBA" id="ARBA00022741"/>
    </source>
</evidence>
<evidence type="ECO:0000256" key="29">
    <source>
        <dbReference type="ARBA" id="ARBA00023137"/>
    </source>
</evidence>
<dbReference type="EMBL" id="RHFK02000007">
    <property type="protein sequence ID" value="TWW72894.1"/>
    <property type="molecule type" value="Genomic_DNA"/>
</dbReference>
<evidence type="ECO:0000256" key="32">
    <source>
        <dbReference type="ARBA" id="ARBA00023329"/>
    </source>
</evidence>
<dbReference type="InterPro" id="IPR021619">
    <property type="entry name" value="Mig-6"/>
</dbReference>
<evidence type="ECO:0000256" key="10">
    <source>
        <dbReference type="ARBA" id="ARBA00011903"/>
    </source>
</evidence>
<dbReference type="InterPro" id="IPR008266">
    <property type="entry name" value="Tyr_kinase_AS"/>
</dbReference>
<feature type="compositionally biased region" description="Basic and acidic residues" evidence="42">
    <location>
        <begin position="860"/>
        <end position="874"/>
    </location>
</feature>
<dbReference type="SMART" id="SM00326">
    <property type="entry name" value="SH3"/>
    <property type="match status" value="1"/>
</dbReference>
<keyword evidence="17" id="KW-0597">Phosphoprotein</keyword>
<feature type="region of interest" description="Disordered" evidence="42">
    <location>
        <begin position="128"/>
        <end position="164"/>
    </location>
</feature>
<evidence type="ECO:0000259" key="45">
    <source>
        <dbReference type="PROSITE" id="PS50030"/>
    </source>
</evidence>
<keyword evidence="19" id="KW-0808">Transferase</keyword>
<evidence type="ECO:0000256" key="7">
    <source>
        <dbReference type="ARBA" id="ARBA00004514"/>
    </source>
</evidence>
<evidence type="ECO:0000256" key="16">
    <source>
        <dbReference type="ARBA" id="ARBA00022527"/>
    </source>
</evidence>
<feature type="active site" description="Proton acceptor" evidence="38">
    <location>
        <position position="322"/>
    </location>
</feature>
<gene>
    <name evidence="46" type="ORF">D4764_15G0002880</name>
</gene>
<keyword evidence="15" id="KW-0963">Cytoplasm</keyword>
<evidence type="ECO:0000256" key="30">
    <source>
        <dbReference type="ARBA" id="ARBA00023176"/>
    </source>
</evidence>
<evidence type="ECO:0000256" key="18">
    <source>
        <dbReference type="ARBA" id="ARBA00022583"/>
    </source>
</evidence>
<dbReference type="GO" id="GO:0030136">
    <property type="term" value="C:clathrin-coated vesicle"/>
    <property type="evidence" value="ECO:0007669"/>
    <property type="project" value="UniProtKB-SubCell"/>
</dbReference>
<keyword evidence="27" id="KW-0965">Cell junction</keyword>
<dbReference type="GO" id="GO:0045616">
    <property type="term" value="P:regulation of keratinocyte differentiation"/>
    <property type="evidence" value="ECO:0007669"/>
    <property type="project" value="TreeGrafter"/>
</dbReference>
<evidence type="ECO:0000256" key="35">
    <source>
        <dbReference type="ARBA" id="ARBA00060742"/>
    </source>
</evidence>
<feature type="domain" description="SH3" evidence="43">
    <location>
        <begin position="458"/>
        <end position="518"/>
    </location>
</feature>
<reference evidence="46 47" key="1">
    <citation type="submission" date="2019-04" db="EMBL/GenBank/DDBJ databases">
        <title>Chromosome genome assembly for Takifugu flavidus.</title>
        <authorList>
            <person name="Xiao S."/>
        </authorList>
    </citation>
    <scope>NUCLEOTIDE SEQUENCE [LARGE SCALE GENOMIC DNA]</scope>
    <source>
        <strain evidence="46">HTHZ2018</strain>
        <tissue evidence="46">Muscle</tissue>
    </source>
</reference>
<dbReference type="PROSITE" id="PS50002">
    <property type="entry name" value="SH3"/>
    <property type="match status" value="1"/>
</dbReference>
<keyword evidence="21 39" id="KW-0547">Nucleotide-binding</keyword>
<dbReference type="SUPFAM" id="SSF50044">
    <property type="entry name" value="SH3-domain"/>
    <property type="match status" value="1"/>
</dbReference>
<comment type="subcellular location">
    <subcellularLocation>
        <location evidence="8">Cell junction</location>
        <location evidence="8">Adherens junction</location>
    </subcellularLocation>
    <subcellularLocation>
        <location evidence="6">Cell membrane</location>
    </subcellularLocation>
    <subcellularLocation>
        <location evidence="7">Cytoplasm</location>
        <location evidence="7">Cytosol</location>
    </subcellularLocation>
    <subcellularLocation>
        <location evidence="5">Cytoplasmic vesicle membrane</location>
        <topology evidence="5">Peripheral membrane protein</topology>
        <orientation evidence="5">Cytoplasmic side</orientation>
    </subcellularLocation>
    <subcellularLocation>
        <location evidence="3">Cytoplasmic vesicle</location>
        <location evidence="3">Clathrin-coated vesicle</location>
    </subcellularLocation>
    <subcellularLocation>
        <location evidence="4">Endosome</location>
    </subcellularLocation>
    <subcellularLocation>
        <location evidence="9">Membrane</location>
        <location evidence="9">Clathrin-coated pit</location>
    </subcellularLocation>
    <subcellularLocation>
        <location evidence="2">Nucleus</location>
    </subcellularLocation>
</comment>
<comment type="catalytic activity">
    <reaction evidence="34">
        <text>L-seryl-[protein] + ATP = O-phospho-L-seryl-[protein] + ADP + H(+)</text>
        <dbReference type="Rhea" id="RHEA:17989"/>
        <dbReference type="Rhea" id="RHEA-COMP:9863"/>
        <dbReference type="Rhea" id="RHEA-COMP:11604"/>
        <dbReference type="ChEBI" id="CHEBI:15378"/>
        <dbReference type="ChEBI" id="CHEBI:29999"/>
        <dbReference type="ChEBI" id="CHEBI:30616"/>
        <dbReference type="ChEBI" id="CHEBI:83421"/>
        <dbReference type="ChEBI" id="CHEBI:456216"/>
        <dbReference type="EC" id="2.7.11.1"/>
    </reaction>
</comment>
<dbReference type="EC" id="2.7.10.2" evidence="10"/>
<dbReference type="FunFam" id="4.10.680.10:FF:000001">
    <property type="entry name" value="activated CDC42 kinase 1 isoform X1"/>
    <property type="match status" value="1"/>
</dbReference>
<proteinExistence type="inferred from homology"/>
<dbReference type="InterPro" id="IPR011009">
    <property type="entry name" value="Kinase-like_dom_sf"/>
</dbReference>
<protein>
    <recommendedName>
        <fullName evidence="36">Activated CDC42 kinase 1</fullName>
        <ecNumber evidence="10">2.7.10.2</ecNumber>
        <ecNumber evidence="11">2.7.11.1</ecNumber>
    </recommendedName>
    <alternativeName>
        <fullName evidence="37">Tyrosine kinase non-receptor protein 2</fullName>
    </alternativeName>
</protein>
<dbReference type="PROSITE" id="PS50030">
    <property type="entry name" value="UBA"/>
    <property type="match status" value="1"/>
</dbReference>